<keyword evidence="2" id="KW-1185">Reference proteome</keyword>
<organism evidence="1 2">
    <name type="scientific">Stenotrophomonas geniculata</name>
    <dbReference type="NCBI Taxonomy" id="86188"/>
    <lineage>
        <taxon>Bacteria</taxon>
        <taxon>Pseudomonadati</taxon>
        <taxon>Pseudomonadota</taxon>
        <taxon>Gammaproteobacteria</taxon>
        <taxon>Lysobacterales</taxon>
        <taxon>Lysobacteraceae</taxon>
        <taxon>Stenotrophomonas</taxon>
    </lineage>
</organism>
<name>A0ABW1N2Q0_9GAMM</name>
<evidence type="ECO:0000313" key="1">
    <source>
        <dbReference type="EMBL" id="MFC6069843.1"/>
    </source>
</evidence>
<gene>
    <name evidence="1" type="ORF">ACFLLB_09725</name>
</gene>
<reference evidence="1 2" key="1">
    <citation type="submission" date="2024-09" db="EMBL/GenBank/DDBJ databases">
        <title>Whole genome analysis of Stenotrophomonas geniculata MK-1, and its biological control impact on peanut foliage fungus diseases.</title>
        <authorList>
            <person name="Ahsan T."/>
        </authorList>
    </citation>
    <scope>NUCLEOTIDE SEQUENCE [LARGE SCALE GENOMIC DNA]</scope>
    <source>
        <strain evidence="1 2">MK-1</strain>
    </source>
</reference>
<protein>
    <recommendedName>
        <fullName evidence="3">Solute-binding protein family 5 domain-containing protein</fullName>
    </recommendedName>
</protein>
<dbReference type="Proteomes" id="UP001596115">
    <property type="component" value="Unassembled WGS sequence"/>
</dbReference>
<evidence type="ECO:0000313" key="2">
    <source>
        <dbReference type="Proteomes" id="UP001596115"/>
    </source>
</evidence>
<dbReference type="EMBL" id="JBHRFL010000013">
    <property type="protein sequence ID" value="MFC6069843.1"/>
    <property type="molecule type" value="Genomic_DNA"/>
</dbReference>
<evidence type="ECO:0008006" key="3">
    <source>
        <dbReference type="Google" id="ProtNLM"/>
    </source>
</evidence>
<sequence>MGSTDLHINGNAAHARRCRLHRCIVFPADRIELAAPPLAEPQTMPWQKIGELPDQRFVGPYGIEFWRIHKGQVFHQGRLLRKADAASFEFIPAHYSVARDAPAVYHARTRLPAIDRDSFRQCGGYWRDRRNTAAGA</sequence>
<comment type="caution">
    <text evidence="1">The sequence shown here is derived from an EMBL/GenBank/DDBJ whole genome shotgun (WGS) entry which is preliminary data.</text>
</comment>
<proteinExistence type="predicted"/>
<dbReference type="RefSeq" id="WP_171960053.1">
    <property type="nucleotide sequence ID" value="NZ_JBFLAA010000006.1"/>
</dbReference>
<accession>A0ABW1N2Q0</accession>